<dbReference type="EMBL" id="BAAAEU010000006">
    <property type="protein sequence ID" value="GAA0711928.1"/>
    <property type="molecule type" value="Genomic_DNA"/>
</dbReference>
<reference evidence="2" key="1">
    <citation type="journal article" date="2019" name="Int. J. Syst. Evol. Microbiol.">
        <title>The Global Catalogue of Microorganisms (GCM) 10K type strain sequencing project: providing services to taxonomists for standard genome sequencing and annotation.</title>
        <authorList>
            <consortium name="The Broad Institute Genomics Platform"/>
            <consortium name="The Broad Institute Genome Sequencing Center for Infectious Disease"/>
            <person name="Wu L."/>
            <person name="Ma J."/>
        </authorList>
    </citation>
    <scope>NUCLEOTIDE SEQUENCE [LARGE SCALE GENOMIC DNA]</scope>
    <source>
        <strain evidence="2">JCM 15421</strain>
    </source>
</reference>
<protein>
    <submittedName>
        <fullName evidence="1">Uncharacterized protein</fullName>
    </submittedName>
</protein>
<dbReference type="Proteomes" id="UP001501523">
    <property type="component" value="Unassembled WGS sequence"/>
</dbReference>
<accession>A0ABP3TPF7</accession>
<keyword evidence="2" id="KW-1185">Reference proteome</keyword>
<gene>
    <name evidence="1" type="ORF">GCM10009105_14140</name>
</gene>
<dbReference type="PROSITE" id="PS51257">
    <property type="entry name" value="PROKAR_LIPOPROTEIN"/>
    <property type="match status" value="1"/>
</dbReference>
<name>A0ABP3TPF7_9GAMM</name>
<proteinExistence type="predicted"/>
<organism evidence="1 2">
    <name type="scientific">Dokdonella soli</name>
    <dbReference type="NCBI Taxonomy" id="529810"/>
    <lineage>
        <taxon>Bacteria</taxon>
        <taxon>Pseudomonadati</taxon>
        <taxon>Pseudomonadota</taxon>
        <taxon>Gammaproteobacteria</taxon>
        <taxon>Lysobacterales</taxon>
        <taxon>Rhodanobacteraceae</taxon>
        <taxon>Dokdonella</taxon>
    </lineage>
</organism>
<comment type="caution">
    <text evidence="1">The sequence shown here is derived from an EMBL/GenBank/DDBJ whole genome shotgun (WGS) entry which is preliminary data.</text>
</comment>
<evidence type="ECO:0000313" key="1">
    <source>
        <dbReference type="EMBL" id="GAA0711928.1"/>
    </source>
</evidence>
<sequence>MEVGTRAGGGTAAAVACGGAALATVAAGVAAAIGTEAAGFAGMLDGGVGITASG</sequence>
<evidence type="ECO:0000313" key="2">
    <source>
        <dbReference type="Proteomes" id="UP001501523"/>
    </source>
</evidence>